<evidence type="ECO:0000313" key="5">
    <source>
        <dbReference type="Proteomes" id="UP001107558"/>
    </source>
</evidence>
<evidence type="ECO:0000313" key="4">
    <source>
        <dbReference type="EMBL" id="KAG5668292.1"/>
    </source>
</evidence>
<gene>
    <name evidence="4" type="ORF">PVAND_016239</name>
</gene>
<keyword evidence="2" id="KW-0812">Transmembrane</keyword>
<evidence type="ECO:0000256" key="2">
    <source>
        <dbReference type="SAM" id="Phobius"/>
    </source>
</evidence>
<dbReference type="EMBL" id="JADBJN010000004">
    <property type="protein sequence ID" value="KAG5668292.1"/>
    <property type="molecule type" value="Genomic_DNA"/>
</dbReference>
<feature type="coiled-coil region" evidence="1">
    <location>
        <begin position="281"/>
        <end position="315"/>
    </location>
</feature>
<feature type="signal peptide" evidence="3">
    <location>
        <begin position="1"/>
        <end position="21"/>
    </location>
</feature>
<keyword evidence="3" id="KW-0732">Signal</keyword>
<keyword evidence="5" id="KW-1185">Reference proteome</keyword>
<dbReference type="AlphaFoldDB" id="A0A9J6BEI8"/>
<dbReference type="SUPFAM" id="SSF52058">
    <property type="entry name" value="L domain-like"/>
    <property type="match status" value="1"/>
</dbReference>
<reference evidence="4" key="1">
    <citation type="submission" date="2021-03" db="EMBL/GenBank/DDBJ databases">
        <title>Chromosome level genome of the anhydrobiotic midge Polypedilum vanderplanki.</title>
        <authorList>
            <person name="Yoshida Y."/>
            <person name="Kikawada T."/>
            <person name="Gusev O."/>
        </authorList>
    </citation>
    <scope>NUCLEOTIDE SEQUENCE</scope>
    <source>
        <strain evidence="4">NIAS01</strain>
        <tissue evidence="4">Whole body or cell culture</tissue>
    </source>
</reference>
<comment type="caution">
    <text evidence="4">The sequence shown here is derived from an EMBL/GenBank/DDBJ whole genome shotgun (WGS) entry which is preliminary data.</text>
</comment>
<feature type="transmembrane region" description="Helical" evidence="2">
    <location>
        <begin position="326"/>
        <end position="349"/>
    </location>
</feature>
<organism evidence="4 5">
    <name type="scientific">Polypedilum vanderplanki</name>
    <name type="common">Sleeping chironomid midge</name>
    <dbReference type="NCBI Taxonomy" id="319348"/>
    <lineage>
        <taxon>Eukaryota</taxon>
        <taxon>Metazoa</taxon>
        <taxon>Ecdysozoa</taxon>
        <taxon>Arthropoda</taxon>
        <taxon>Hexapoda</taxon>
        <taxon>Insecta</taxon>
        <taxon>Pterygota</taxon>
        <taxon>Neoptera</taxon>
        <taxon>Endopterygota</taxon>
        <taxon>Diptera</taxon>
        <taxon>Nematocera</taxon>
        <taxon>Chironomoidea</taxon>
        <taxon>Chironomidae</taxon>
        <taxon>Chironominae</taxon>
        <taxon>Polypedilum</taxon>
        <taxon>Polypedilum</taxon>
    </lineage>
</organism>
<evidence type="ECO:0000256" key="1">
    <source>
        <dbReference type="SAM" id="Coils"/>
    </source>
</evidence>
<name>A0A9J6BEI8_POLVA</name>
<accession>A0A9J6BEI8</accession>
<protein>
    <submittedName>
        <fullName evidence="4">Uncharacterized protein</fullName>
    </submittedName>
</protein>
<dbReference type="Proteomes" id="UP001107558">
    <property type="component" value="Chromosome 4"/>
</dbReference>
<keyword evidence="2" id="KW-1133">Transmembrane helix</keyword>
<keyword evidence="1" id="KW-0175">Coiled coil</keyword>
<proteinExistence type="predicted"/>
<evidence type="ECO:0000256" key="3">
    <source>
        <dbReference type="SAM" id="SignalP"/>
    </source>
</evidence>
<keyword evidence="2" id="KW-0472">Membrane</keyword>
<sequence length="352" mass="40556">MKFSILFVIFIIFQLFTTFNSFTINSYYYETNLNAIGKVYRCRTTNFPTSSGIFVTKITGQHESEKNNNDVEAIGIDGNYTLSFVPRNFSFFFPFLRAMTIWYSSIEILYGDEFDEFDYFDYISIQHSYLKTISSRLFESSPQMVHVWFANNMIERVGYDLFTPLDISLLEFVGFGNNACINQDITDGNQTAITSLINELQQNCPFDDNFSILTSTSSLSTPTDDNLTCPNRGIINIVCDLKDSLIEIQENLSTKDERVDSFSILLGENLTEADEKTNEKLSKSNGKIDELKTKLRQLNEKLQVKHEKIVTLKSEFEERLMRLEEVLLNSATNCFILKFTLLVCFVLILKFL</sequence>
<feature type="chain" id="PRO_5039904709" evidence="3">
    <location>
        <begin position="22"/>
        <end position="352"/>
    </location>
</feature>